<feature type="short sequence motif" description="'KMSKS' region" evidence="10">
    <location>
        <begin position="235"/>
        <end position="239"/>
    </location>
</feature>
<dbReference type="Gene3D" id="3.40.50.620">
    <property type="entry name" value="HUPs"/>
    <property type="match status" value="1"/>
</dbReference>
<feature type="short sequence motif" description="'HIGH' region" evidence="10">
    <location>
        <begin position="9"/>
        <end position="19"/>
    </location>
</feature>
<evidence type="ECO:0000256" key="4">
    <source>
        <dbReference type="ARBA" id="ARBA00022490"/>
    </source>
</evidence>
<evidence type="ECO:0000259" key="12">
    <source>
        <dbReference type="Pfam" id="PF19269"/>
    </source>
</evidence>
<dbReference type="EMBL" id="FLUQ01000002">
    <property type="protein sequence ID" value="SBW03265.1"/>
    <property type="molecule type" value="Genomic_DNA"/>
</dbReference>
<dbReference type="PANTHER" id="PTHR43311:SF2">
    <property type="entry name" value="GLUTAMATE--TRNA LIGASE, MITOCHONDRIAL-RELATED"/>
    <property type="match status" value="1"/>
</dbReference>
<dbReference type="GO" id="GO:0008270">
    <property type="term" value="F:zinc ion binding"/>
    <property type="evidence" value="ECO:0007669"/>
    <property type="project" value="UniProtKB-UniRule"/>
</dbReference>
<name>A0A212JVF2_9DELT</name>
<feature type="domain" description="Aminoacyl-tRNA synthetase class I anticodon-binding" evidence="12">
    <location>
        <begin position="316"/>
        <end position="459"/>
    </location>
</feature>
<evidence type="ECO:0000256" key="9">
    <source>
        <dbReference type="ARBA" id="ARBA00023146"/>
    </source>
</evidence>
<dbReference type="PRINTS" id="PR00987">
    <property type="entry name" value="TRNASYNTHGLU"/>
</dbReference>
<dbReference type="InterPro" id="IPR008925">
    <property type="entry name" value="aa_tRNA-synth_I_cd-bd_sf"/>
</dbReference>
<proteinExistence type="inferred from homology"/>
<feature type="binding site" evidence="10">
    <location>
        <position position="127"/>
    </location>
    <ligand>
        <name>Zn(2+)</name>
        <dbReference type="ChEBI" id="CHEBI:29105"/>
    </ligand>
</feature>
<dbReference type="GO" id="GO:0005524">
    <property type="term" value="F:ATP binding"/>
    <property type="evidence" value="ECO:0007669"/>
    <property type="project" value="UniProtKB-UniRule"/>
</dbReference>
<sequence>MTVITRFAPSPTGHLHIGGARTAIFCWLLSKHCGGKFLLRIEDTDRERSKQEYTDSILASMHWLGLDPDEPPIYQTSRMARYKEAMEQMVASGHAYWCSCSPDEVEAMREKARAEGAKPRYDGRCRDLGLGPGPGRAVRLRTPFSGPITLHDIVKGDITVDASELDDMIIWRSDDTPTYNFAVVVDDMDMGITHVIRGDDHVSNTHKQILIFEALGHPLPVFGHVPMILGPDKQKLSKRHGAKAAVEYEKDGLLPAALINYLVRLGWSHGDQELFTIQELIDAFDGNNMNRAAASFDPEKLLWVNAHHMRNTPVAELAALTRPFLDEDLKDVDASRLEAAVGLYQQRANTLVELAKEVRAILLPAAALEYAAGAKEKALTAESRPHLAALRDIFAAVAPWTEQGAHDALHAYVESNGLKFKAVGPVVRVAILASLGGPGLPETMAVLGKDETLARMDRLLVQPV</sequence>
<evidence type="ECO:0000256" key="7">
    <source>
        <dbReference type="ARBA" id="ARBA00022840"/>
    </source>
</evidence>
<evidence type="ECO:0000256" key="2">
    <source>
        <dbReference type="ARBA" id="ARBA00007894"/>
    </source>
</evidence>
<dbReference type="InterPro" id="IPR004527">
    <property type="entry name" value="Glu-tRNA-ligase_bac/mito"/>
</dbReference>
<comment type="subcellular location">
    <subcellularLocation>
        <location evidence="1 10">Cytoplasm</location>
    </subcellularLocation>
</comment>
<reference evidence="13" key="1">
    <citation type="submission" date="2016-04" db="EMBL/GenBank/DDBJ databases">
        <authorList>
            <person name="Evans L.H."/>
            <person name="Alamgir A."/>
            <person name="Owens N."/>
            <person name="Weber N.D."/>
            <person name="Virtaneva K."/>
            <person name="Barbian K."/>
            <person name="Babar A."/>
            <person name="Rosenke K."/>
        </authorList>
    </citation>
    <scope>NUCLEOTIDE SEQUENCE</scope>
    <source>
        <strain evidence="13">86</strain>
    </source>
</reference>
<evidence type="ECO:0000256" key="1">
    <source>
        <dbReference type="ARBA" id="ARBA00004496"/>
    </source>
</evidence>
<dbReference type="EC" id="6.1.1.17" evidence="10"/>
<evidence type="ECO:0000256" key="10">
    <source>
        <dbReference type="HAMAP-Rule" id="MF_00022"/>
    </source>
</evidence>
<comment type="cofactor">
    <cofactor evidence="10">
        <name>Zn(2+)</name>
        <dbReference type="ChEBI" id="CHEBI:29105"/>
    </cofactor>
    <text evidence="10">Binds 1 zinc ion per subunit.</text>
</comment>
<evidence type="ECO:0000256" key="6">
    <source>
        <dbReference type="ARBA" id="ARBA00022741"/>
    </source>
</evidence>
<evidence type="ECO:0000313" key="13">
    <source>
        <dbReference type="EMBL" id="SBW03265.1"/>
    </source>
</evidence>
<feature type="binding site" evidence="10">
    <location>
        <position position="100"/>
    </location>
    <ligand>
        <name>Zn(2+)</name>
        <dbReference type="ChEBI" id="CHEBI:29105"/>
    </ligand>
</feature>
<accession>A0A212JVF2</accession>
<comment type="subunit">
    <text evidence="3 10">Monomer.</text>
</comment>
<evidence type="ECO:0000256" key="3">
    <source>
        <dbReference type="ARBA" id="ARBA00011245"/>
    </source>
</evidence>
<evidence type="ECO:0000259" key="11">
    <source>
        <dbReference type="Pfam" id="PF00749"/>
    </source>
</evidence>
<evidence type="ECO:0000256" key="5">
    <source>
        <dbReference type="ARBA" id="ARBA00022598"/>
    </source>
</evidence>
<keyword evidence="7 10" id="KW-0067">ATP-binding</keyword>
<keyword evidence="5 10" id="KW-0436">Ligase</keyword>
<dbReference type="GO" id="GO:0000049">
    <property type="term" value="F:tRNA binding"/>
    <property type="evidence" value="ECO:0007669"/>
    <property type="project" value="InterPro"/>
</dbReference>
<comment type="similarity">
    <text evidence="2 10">Belongs to the class-I aminoacyl-tRNA synthetase family. Glutamate--tRNA ligase type 1 subfamily.</text>
</comment>
<dbReference type="Pfam" id="PF00749">
    <property type="entry name" value="tRNA-synt_1c"/>
    <property type="match status" value="1"/>
</dbReference>
<keyword evidence="10" id="KW-0862">Zinc</keyword>
<dbReference type="AlphaFoldDB" id="A0A212JVF2"/>
<feature type="domain" description="Glutamyl/glutaminyl-tRNA synthetase class Ib catalytic" evidence="11">
    <location>
        <begin position="3"/>
        <end position="303"/>
    </location>
</feature>
<dbReference type="GO" id="GO:0006424">
    <property type="term" value="P:glutamyl-tRNA aminoacylation"/>
    <property type="evidence" value="ECO:0007669"/>
    <property type="project" value="UniProtKB-UniRule"/>
</dbReference>
<dbReference type="HAMAP" id="MF_00022">
    <property type="entry name" value="Glu_tRNA_synth_type1"/>
    <property type="match status" value="1"/>
</dbReference>
<dbReference type="InterPro" id="IPR000924">
    <property type="entry name" value="Glu/Gln-tRNA-synth"/>
</dbReference>
<dbReference type="GO" id="GO:0004818">
    <property type="term" value="F:glutamate-tRNA ligase activity"/>
    <property type="evidence" value="ECO:0007669"/>
    <property type="project" value="UniProtKB-UniRule"/>
</dbReference>
<feature type="binding site" evidence="10">
    <location>
        <position position="98"/>
    </location>
    <ligand>
        <name>Zn(2+)</name>
        <dbReference type="ChEBI" id="CHEBI:29105"/>
    </ligand>
</feature>
<comment type="catalytic activity">
    <reaction evidence="10">
        <text>tRNA(Glu) + L-glutamate + ATP = L-glutamyl-tRNA(Glu) + AMP + diphosphate</text>
        <dbReference type="Rhea" id="RHEA:23540"/>
        <dbReference type="Rhea" id="RHEA-COMP:9663"/>
        <dbReference type="Rhea" id="RHEA-COMP:9680"/>
        <dbReference type="ChEBI" id="CHEBI:29985"/>
        <dbReference type="ChEBI" id="CHEBI:30616"/>
        <dbReference type="ChEBI" id="CHEBI:33019"/>
        <dbReference type="ChEBI" id="CHEBI:78442"/>
        <dbReference type="ChEBI" id="CHEBI:78520"/>
        <dbReference type="ChEBI" id="CHEBI:456215"/>
        <dbReference type="EC" id="6.1.1.17"/>
    </reaction>
</comment>
<dbReference type="InterPro" id="IPR045462">
    <property type="entry name" value="aa-tRNA-synth_I_cd-bd"/>
</dbReference>
<dbReference type="InterPro" id="IPR049940">
    <property type="entry name" value="GluQ/Sye"/>
</dbReference>
<keyword evidence="10" id="KW-0479">Metal-binding</keyword>
<feature type="binding site" evidence="10">
    <location>
        <position position="125"/>
    </location>
    <ligand>
        <name>Zn(2+)</name>
        <dbReference type="ChEBI" id="CHEBI:29105"/>
    </ligand>
</feature>
<gene>
    <name evidence="10 13" type="primary">gltX</name>
    <name evidence="13" type="ORF">KL86DPRO_20114</name>
</gene>
<dbReference type="PANTHER" id="PTHR43311">
    <property type="entry name" value="GLUTAMATE--TRNA LIGASE"/>
    <property type="match status" value="1"/>
</dbReference>
<dbReference type="FunFam" id="3.40.50.620:FF:000007">
    <property type="entry name" value="Glutamate--tRNA ligase"/>
    <property type="match status" value="1"/>
</dbReference>
<dbReference type="InterPro" id="IPR014729">
    <property type="entry name" value="Rossmann-like_a/b/a_fold"/>
</dbReference>
<dbReference type="SUPFAM" id="SSF52374">
    <property type="entry name" value="Nucleotidylyl transferase"/>
    <property type="match status" value="1"/>
</dbReference>
<dbReference type="Pfam" id="PF19269">
    <property type="entry name" value="Anticodon_2"/>
    <property type="match status" value="1"/>
</dbReference>
<dbReference type="InterPro" id="IPR033910">
    <property type="entry name" value="GluRS_core"/>
</dbReference>
<dbReference type="SUPFAM" id="SSF48163">
    <property type="entry name" value="An anticodon-binding domain of class I aminoacyl-tRNA synthetases"/>
    <property type="match status" value="1"/>
</dbReference>
<keyword evidence="6 10" id="KW-0547">Nucleotide-binding</keyword>
<feature type="binding site" evidence="10">
    <location>
        <position position="238"/>
    </location>
    <ligand>
        <name>ATP</name>
        <dbReference type="ChEBI" id="CHEBI:30616"/>
    </ligand>
</feature>
<organism evidence="13">
    <name type="scientific">uncultured delta proteobacterium</name>
    <dbReference type="NCBI Taxonomy" id="34034"/>
    <lineage>
        <taxon>Bacteria</taxon>
        <taxon>Deltaproteobacteria</taxon>
        <taxon>environmental samples</taxon>
    </lineage>
</organism>
<dbReference type="GO" id="GO:0005829">
    <property type="term" value="C:cytosol"/>
    <property type="evidence" value="ECO:0007669"/>
    <property type="project" value="TreeGrafter"/>
</dbReference>
<dbReference type="CDD" id="cd00808">
    <property type="entry name" value="GluRS_core"/>
    <property type="match status" value="1"/>
</dbReference>
<dbReference type="InterPro" id="IPR020058">
    <property type="entry name" value="Glu/Gln-tRNA-synth_Ib_cat-dom"/>
</dbReference>
<dbReference type="PROSITE" id="PS00178">
    <property type="entry name" value="AA_TRNA_LIGASE_I"/>
    <property type="match status" value="1"/>
</dbReference>
<evidence type="ECO:0000256" key="8">
    <source>
        <dbReference type="ARBA" id="ARBA00022917"/>
    </source>
</evidence>
<dbReference type="InterPro" id="IPR001412">
    <property type="entry name" value="aa-tRNA-synth_I_CS"/>
</dbReference>
<protein>
    <recommendedName>
        <fullName evidence="10">Glutamate--tRNA ligase</fullName>
        <ecNumber evidence="10">6.1.1.17</ecNumber>
    </recommendedName>
    <alternativeName>
        <fullName evidence="10">Glutamyl-tRNA synthetase</fullName>
        <shortName evidence="10">GluRS</shortName>
    </alternativeName>
</protein>
<keyword evidence="8 10" id="KW-0648">Protein biosynthesis</keyword>
<dbReference type="NCBIfam" id="TIGR00464">
    <property type="entry name" value="gltX_bact"/>
    <property type="match status" value="1"/>
</dbReference>
<comment type="function">
    <text evidence="10">Catalyzes the attachment of glutamate to tRNA(Glu) in a two-step reaction: glutamate is first activated by ATP to form Glu-AMP and then transferred to the acceptor end of tRNA(Glu).</text>
</comment>
<dbReference type="InterPro" id="IPR020751">
    <property type="entry name" value="aa-tRNA-synth_I_codon-bd_sub2"/>
</dbReference>
<keyword evidence="4 10" id="KW-0963">Cytoplasm</keyword>
<keyword evidence="9 10" id="KW-0030">Aminoacyl-tRNA synthetase</keyword>
<dbReference type="Gene3D" id="1.10.10.350">
    <property type="match status" value="1"/>
</dbReference>